<protein>
    <submittedName>
        <fullName evidence="1">Uncharacterized protein</fullName>
    </submittedName>
</protein>
<organism evidence="1 2">
    <name type="scientific">Sphingomonas faeni</name>
    <dbReference type="NCBI Taxonomy" id="185950"/>
    <lineage>
        <taxon>Bacteria</taxon>
        <taxon>Pseudomonadati</taxon>
        <taxon>Pseudomonadota</taxon>
        <taxon>Alphaproteobacteria</taxon>
        <taxon>Sphingomonadales</taxon>
        <taxon>Sphingomonadaceae</taxon>
        <taxon>Sphingomonas</taxon>
    </lineage>
</organism>
<comment type="caution">
    <text evidence="1">The sequence shown here is derived from an EMBL/GenBank/DDBJ whole genome shotgun (WGS) entry which is preliminary data.</text>
</comment>
<evidence type="ECO:0000313" key="1">
    <source>
        <dbReference type="EMBL" id="PTW45386.1"/>
    </source>
</evidence>
<proteinExistence type="predicted"/>
<dbReference type="Proteomes" id="UP000244013">
    <property type="component" value="Unassembled WGS sequence"/>
</dbReference>
<evidence type="ECO:0000313" key="2">
    <source>
        <dbReference type="Proteomes" id="UP000244013"/>
    </source>
</evidence>
<accession>A0A2T5U1K7</accession>
<name>A0A2T5U1K7_9SPHN</name>
<dbReference type="AlphaFoldDB" id="A0A2T5U1K7"/>
<dbReference type="RefSeq" id="WP_107954867.1">
    <property type="nucleotide sequence ID" value="NZ_QAYE01000007.1"/>
</dbReference>
<gene>
    <name evidence="1" type="ORF">C8J25_10761</name>
</gene>
<sequence length="93" mass="10995">MTKYLNEVYRRHFDHNGTAYECLFFTDANEPHIISFEVFRDGRRLPFQTPGIGLTFVRFSVPFETEWDAKMTTGESAVDMLFDEARRMVEAQY</sequence>
<dbReference type="EMBL" id="QAYE01000007">
    <property type="protein sequence ID" value="PTW45386.1"/>
    <property type="molecule type" value="Genomic_DNA"/>
</dbReference>
<dbReference type="GeneID" id="91006697"/>
<reference evidence="1 2" key="1">
    <citation type="submission" date="2018-04" db="EMBL/GenBank/DDBJ databases">
        <title>Genomic Encyclopedia of Type Strains, Phase III (KMG-III): the genomes of soil and plant-associated and newly described type strains.</title>
        <authorList>
            <person name="Whitman W."/>
        </authorList>
    </citation>
    <scope>NUCLEOTIDE SEQUENCE [LARGE SCALE GENOMIC DNA]</scope>
    <source>
        <strain evidence="1 2">MA-olki</strain>
    </source>
</reference>